<gene>
    <name evidence="1" type="ORF">ACFQ2I_10870</name>
</gene>
<keyword evidence="2" id="KW-1185">Reference proteome</keyword>
<name>A0ABW3HQR3_9BACL</name>
<evidence type="ECO:0000313" key="1">
    <source>
        <dbReference type="EMBL" id="MFD0959894.1"/>
    </source>
</evidence>
<dbReference type="RefSeq" id="WP_377564182.1">
    <property type="nucleotide sequence ID" value="NZ_JBHTJZ010000011.1"/>
</dbReference>
<comment type="caution">
    <text evidence="1">The sequence shown here is derived from an EMBL/GenBank/DDBJ whole genome shotgun (WGS) entry which is preliminary data.</text>
</comment>
<dbReference type="Proteomes" id="UP001596989">
    <property type="component" value="Unassembled WGS sequence"/>
</dbReference>
<proteinExistence type="predicted"/>
<sequence length="213" mass="24098">MNLYRLRVDGEDGEDRMKAYLEDHFISIGWSRLGDLAYAEDHEAIERLRHHYALEGNSLRTAVDAIRHFTTGMQDGDYVLVVHDNGIVLGDLGDYYYIDDPLSDESKLCHRRGVTWLKRMGKDELPPSLQAFVREDGEVGKFCRPISAAEAEQWRAVESASASEGTGKMPRVDEELVLEALAILKEAMRSAEPERRERAAIAILQYAQGCLKE</sequence>
<reference evidence="2" key="1">
    <citation type="journal article" date="2019" name="Int. J. Syst. Evol. Microbiol.">
        <title>The Global Catalogue of Microorganisms (GCM) 10K type strain sequencing project: providing services to taxonomists for standard genome sequencing and annotation.</title>
        <authorList>
            <consortium name="The Broad Institute Genomics Platform"/>
            <consortium name="The Broad Institute Genome Sequencing Center for Infectious Disease"/>
            <person name="Wu L."/>
            <person name="Ma J."/>
        </authorList>
    </citation>
    <scope>NUCLEOTIDE SEQUENCE [LARGE SCALE GENOMIC DNA]</scope>
    <source>
        <strain evidence="2">CCUG 59129</strain>
    </source>
</reference>
<accession>A0ABW3HQR3</accession>
<organism evidence="1 2">
    <name type="scientific">Paenibacillus chungangensis</name>
    <dbReference type="NCBI Taxonomy" id="696535"/>
    <lineage>
        <taxon>Bacteria</taxon>
        <taxon>Bacillati</taxon>
        <taxon>Bacillota</taxon>
        <taxon>Bacilli</taxon>
        <taxon>Bacillales</taxon>
        <taxon>Paenibacillaceae</taxon>
        <taxon>Paenibacillus</taxon>
    </lineage>
</organism>
<evidence type="ECO:0000313" key="2">
    <source>
        <dbReference type="Proteomes" id="UP001596989"/>
    </source>
</evidence>
<protein>
    <submittedName>
        <fullName evidence="1">Uncharacterized protein</fullName>
    </submittedName>
</protein>
<dbReference type="EMBL" id="JBHTJZ010000011">
    <property type="protein sequence ID" value="MFD0959894.1"/>
    <property type="molecule type" value="Genomic_DNA"/>
</dbReference>